<reference evidence="1" key="1">
    <citation type="submission" date="2022-02" db="EMBL/GenBank/DDBJ databases">
        <title>Plant Genome Project.</title>
        <authorList>
            <person name="Zhang R.-G."/>
        </authorList>
    </citation>
    <scope>NUCLEOTIDE SEQUENCE</scope>
    <source>
        <strain evidence="1">AT1</strain>
    </source>
</reference>
<gene>
    <name evidence="1" type="ORF">RHMOL_Rhmol01G0195500</name>
</gene>
<keyword evidence="2" id="KW-1185">Reference proteome</keyword>
<evidence type="ECO:0000313" key="2">
    <source>
        <dbReference type="Proteomes" id="UP001062846"/>
    </source>
</evidence>
<dbReference type="EMBL" id="CM046388">
    <property type="protein sequence ID" value="KAI8572399.1"/>
    <property type="molecule type" value="Genomic_DNA"/>
</dbReference>
<organism evidence="1 2">
    <name type="scientific">Rhododendron molle</name>
    <name type="common">Chinese azalea</name>
    <name type="synonym">Azalea mollis</name>
    <dbReference type="NCBI Taxonomy" id="49168"/>
    <lineage>
        <taxon>Eukaryota</taxon>
        <taxon>Viridiplantae</taxon>
        <taxon>Streptophyta</taxon>
        <taxon>Embryophyta</taxon>
        <taxon>Tracheophyta</taxon>
        <taxon>Spermatophyta</taxon>
        <taxon>Magnoliopsida</taxon>
        <taxon>eudicotyledons</taxon>
        <taxon>Gunneridae</taxon>
        <taxon>Pentapetalae</taxon>
        <taxon>asterids</taxon>
        <taxon>Ericales</taxon>
        <taxon>Ericaceae</taxon>
        <taxon>Ericoideae</taxon>
        <taxon>Rhodoreae</taxon>
        <taxon>Rhododendron</taxon>
    </lineage>
</organism>
<comment type="caution">
    <text evidence="1">The sequence shown here is derived from an EMBL/GenBank/DDBJ whole genome shotgun (WGS) entry which is preliminary data.</text>
</comment>
<name>A0ACC0Q4V7_RHOML</name>
<protein>
    <submittedName>
        <fullName evidence="1">Uncharacterized protein</fullName>
    </submittedName>
</protein>
<accession>A0ACC0Q4V7</accession>
<dbReference type="Proteomes" id="UP001062846">
    <property type="component" value="Chromosome 1"/>
</dbReference>
<proteinExistence type="predicted"/>
<sequence>MFNSREDFLRIIDQGHWHFGGKLLLLKKWEPGMVFEKEQLAKIPIWVQFYNIPFEYWSEAGLSYVASAIGTPLYADSMTENCSRLSYARICIEVDVDAQLPSAFDFQISPNKVVEIRVKYPWKPLRCSSCKVFGHATCTAGGGGGVYEKRQIRQKQVWVEKPNPALNAGVNTGVGVQVNQNPFSVLESINTDSMVERAGFNNALDACSDIETSNRLHTDGGLINNGGTLVQNSGVAVVSTPISVVCLSNSLSASELKSPVENGLEVSLEVDVVPDADSPVLVNLPSEAELDKEMQSPLLPKKNKGKGRGAAPQGQGGGGNKKRK</sequence>
<evidence type="ECO:0000313" key="1">
    <source>
        <dbReference type="EMBL" id="KAI8572399.1"/>
    </source>
</evidence>